<keyword evidence="1" id="KW-0677">Repeat</keyword>
<name>A0A1Y0IB88_9GAMM</name>
<dbReference type="EMBL" id="CP021425">
    <property type="protein sequence ID" value="ARU57429.1"/>
    <property type="molecule type" value="Genomic_DNA"/>
</dbReference>
<dbReference type="Pfam" id="PF07719">
    <property type="entry name" value="TPR_2"/>
    <property type="match status" value="1"/>
</dbReference>
<dbReference type="PROSITE" id="PS50110">
    <property type="entry name" value="RESPONSE_REGULATORY"/>
    <property type="match status" value="1"/>
</dbReference>
<evidence type="ECO:0000259" key="5">
    <source>
        <dbReference type="PROSITE" id="PS50110"/>
    </source>
</evidence>
<dbReference type="SMART" id="SM00448">
    <property type="entry name" value="REC"/>
    <property type="match status" value="1"/>
</dbReference>
<dbReference type="InterPro" id="IPR019734">
    <property type="entry name" value="TPR_rpt"/>
</dbReference>
<gene>
    <name evidence="6" type="ORF">OLMES_3391</name>
</gene>
<dbReference type="Proteomes" id="UP000196027">
    <property type="component" value="Chromosome"/>
</dbReference>
<dbReference type="InterPro" id="IPR013105">
    <property type="entry name" value="TPR_2"/>
</dbReference>
<reference evidence="6 7" key="1">
    <citation type="submission" date="2017-05" db="EMBL/GenBank/DDBJ databases">
        <title>Genomic insights into alkan degradation activity of Oleiphilus messinensis.</title>
        <authorList>
            <person name="Kozyavkin S.A."/>
            <person name="Slesarev A.I."/>
            <person name="Golyshin P.N."/>
            <person name="Korzhenkov A."/>
            <person name="Golyshina O.N."/>
            <person name="Toshchakov S.V."/>
        </authorList>
    </citation>
    <scope>NUCLEOTIDE SEQUENCE [LARGE SCALE GENOMIC DNA]</scope>
    <source>
        <strain evidence="6 7">ME102</strain>
    </source>
</reference>
<dbReference type="KEGG" id="ome:OLMES_3391"/>
<dbReference type="InterPro" id="IPR001789">
    <property type="entry name" value="Sig_transdc_resp-reg_receiver"/>
</dbReference>
<evidence type="ECO:0000256" key="1">
    <source>
        <dbReference type="ARBA" id="ARBA00022737"/>
    </source>
</evidence>
<evidence type="ECO:0000256" key="3">
    <source>
        <dbReference type="PROSITE-ProRule" id="PRU00169"/>
    </source>
</evidence>
<dbReference type="Gene3D" id="1.25.40.10">
    <property type="entry name" value="Tetratricopeptide repeat domain"/>
    <property type="match status" value="2"/>
</dbReference>
<evidence type="ECO:0000313" key="6">
    <source>
        <dbReference type="EMBL" id="ARU57429.1"/>
    </source>
</evidence>
<keyword evidence="7" id="KW-1185">Reference proteome</keyword>
<dbReference type="InterPro" id="IPR011990">
    <property type="entry name" value="TPR-like_helical_dom_sf"/>
</dbReference>
<sequence>MTTSKAEIPKALLDGKRALVIDDMGAAVVIGKNMLLSLGSKIVETAGDYQNAFPKIAKKHYDIILCDFNLGKGLNGQQLLRDLRHINRLSYTTLFVVVSAERTHDIVLGTIECEPDGYIAKPFTQGDFKARITRLVEQQNIFKTFNEALDAKDYEAAFANARGIMSKLPKYRMLAIRKTAGILYELKRYNEALKLFDLALETHIQTWAQIGRAKCIAELGRNEDAISEFQDIISKNRLAVPAMDFLGICYLREGKRKEAQETIIRSTELSPMSIERQRWLGELSMDVGDLTTAVGANRAVIKLADGTLKENPKQYETYSRTMRKAVESETDKKKRSALIEEGRKTLKKALKKFEEAERLKLNDSLFRSLEKCEKGDTEEAIAIIEALSVRHKEVIDDDPELTIDIAESQFHAGDRPGGEARLRELMKKHPENKKLLERVQAIIDTPLPYYQRIFIAEMNRKGKSHYELDQLEDALVAFRKALEIYPQHPAINLNAVQVMLKMIDSGLRSDNALREADQYLSASVSLEPEHPEYERKEAFRRYLDKKLKTV</sequence>
<dbReference type="SUPFAM" id="SSF48452">
    <property type="entry name" value="TPR-like"/>
    <property type="match status" value="1"/>
</dbReference>
<dbReference type="GO" id="GO:0000160">
    <property type="term" value="P:phosphorelay signal transduction system"/>
    <property type="evidence" value="ECO:0007669"/>
    <property type="project" value="InterPro"/>
</dbReference>
<dbReference type="PROSITE" id="PS50005">
    <property type="entry name" value="TPR"/>
    <property type="match status" value="1"/>
</dbReference>
<dbReference type="RefSeq" id="WP_087462326.1">
    <property type="nucleotide sequence ID" value="NZ_CP021425.1"/>
</dbReference>
<dbReference type="SMART" id="SM00028">
    <property type="entry name" value="TPR"/>
    <property type="match status" value="3"/>
</dbReference>
<evidence type="ECO:0000313" key="7">
    <source>
        <dbReference type="Proteomes" id="UP000196027"/>
    </source>
</evidence>
<dbReference type="PANTHER" id="PTHR44943:SF8">
    <property type="entry name" value="TPR REPEAT-CONTAINING PROTEIN MJ0263"/>
    <property type="match status" value="1"/>
</dbReference>
<organism evidence="6 7">
    <name type="scientific">Oleiphilus messinensis</name>
    <dbReference type="NCBI Taxonomy" id="141451"/>
    <lineage>
        <taxon>Bacteria</taxon>
        <taxon>Pseudomonadati</taxon>
        <taxon>Pseudomonadota</taxon>
        <taxon>Gammaproteobacteria</taxon>
        <taxon>Oceanospirillales</taxon>
        <taxon>Oleiphilaceae</taxon>
        <taxon>Oleiphilus</taxon>
    </lineage>
</organism>
<keyword evidence="2 4" id="KW-0802">TPR repeat</keyword>
<feature type="domain" description="Response regulatory" evidence="5">
    <location>
        <begin position="17"/>
        <end position="136"/>
    </location>
</feature>
<evidence type="ECO:0000256" key="4">
    <source>
        <dbReference type="PROSITE-ProRule" id="PRU00339"/>
    </source>
</evidence>
<feature type="modified residue" description="4-aspartylphosphate" evidence="3">
    <location>
        <position position="67"/>
    </location>
</feature>
<dbReference type="AlphaFoldDB" id="A0A1Y0IB88"/>
<accession>A0A1Y0IB88</accession>
<evidence type="ECO:0000256" key="2">
    <source>
        <dbReference type="ARBA" id="ARBA00022803"/>
    </source>
</evidence>
<dbReference type="InterPro" id="IPR011006">
    <property type="entry name" value="CheY-like_superfamily"/>
</dbReference>
<protein>
    <submittedName>
        <fullName evidence="6">CheY-like receiver protein</fullName>
    </submittedName>
</protein>
<dbReference type="OrthoDB" id="7298659at2"/>
<dbReference type="InterPro" id="IPR051685">
    <property type="entry name" value="Ycf3/AcsC/BcsC/TPR_MFPF"/>
</dbReference>
<dbReference type="Pfam" id="PF00072">
    <property type="entry name" value="Response_reg"/>
    <property type="match status" value="1"/>
</dbReference>
<dbReference type="PANTHER" id="PTHR44943">
    <property type="entry name" value="CELLULOSE SYNTHASE OPERON PROTEIN C"/>
    <property type="match status" value="1"/>
</dbReference>
<keyword evidence="3" id="KW-0597">Phosphoprotein</keyword>
<proteinExistence type="predicted"/>
<feature type="repeat" description="TPR" evidence="4">
    <location>
        <begin position="455"/>
        <end position="488"/>
    </location>
</feature>
<dbReference type="Gene3D" id="3.40.50.2300">
    <property type="match status" value="1"/>
</dbReference>
<dbReference type="SUPFAM" id="SSF52172">
    <property type="entry name" value="CheY-like"/>
    <property type="match status" value="1"/>
</dbReference>